<evidence type="ECO:0000256" key="6">
    <source>
        <dbReference type="ARBA" id="ARBA00023077"/>
    </source>
</evidence>
<dbReference type="InterPro" id="IPR039426">
    <property type="entry name" value="TonB-dep_rcpt-like"/>
</dbReference>
<dbReference type="Proteomes" id="UP000550787">
    <property type="component" value="Unassembled WGS sequence"/>
</dbReference>
<feature type="region of interest" description="Disordered" evidence="12">
    <location>
        <begin position="35"/>
        <end position="77"/>
    </location>
</feature>
<dbReference type="AlphaFoldDB" id="A0A7W4I6B3"/>
<feature type="domain" description="TonB-dependent receptor plug" evidence="14">
    <location>
        <begin position="108"/>
        <end position="203"/>
    </location>
</feature>
<keyword evidence="4 10" id="KW-1134">Transmembrane beta strand</keyword>
<keyword evidence="3 10" id="KW-0813">Transport</keyword>
<keyword evidence="8 15" id="KW-0675">Receptor</keyword>
<reference evidence="15 16" key="1">
    <citation type="submission" date="2020-04" db="EMBL/GenBank/DDBJ databases">
        <title>Description of novel Gluconacetobacter.</title>
        <authorList>
            <person name="Sombolestani A."/>
        </authorList>
    </citation>
    <scope>NUCLEOTIDE SEQUENCE [LARGE SCALE GENOMIC DNA]</scope>
    <source>
        <strain evidence="15 16">LMG 7603</strain>
    </source>
</reference>
<evidence type="ECO:0000256" key="4">
    <source>
        <dbReference type="ARBA" id="ARBA00022452"/>
    </source>
</evidence>
<proteinExistence type="inferred from homology"/>
<evidence type="ECO:0000256" key="5">
    <source>
        <dbReference type="ARBA" id="ARBA00022692"/>
    </source>
</evidence>
<feature type="compositionally biased region" description="Low complexity" evidence="12">
    <location>
        <begin position="43"/>
        <end position="54"/>
    </location>
</feature>
<dbReference type="Gene3D" id="2.40.170.20">
    <property type="entry name" value="TonB-dependent receptor, beta-barrel domain"/>
    <property type="match status" value="1"/>
</dbReference>
<dbReference type="InterPro" id="IPR037066">
    <property type="entry name" value="Plug_dom_sf"/>
</dbReference>
<evidence type="ECO:0000256" key="9">
    <source>
        <dbReference type="ARBA" id="ARBA00023237"/>
    </source>
</evidence>
<evidence type="ECO:0000256" key="10">
    <source>
        <dbReference type="PROSITE-ProRule" id="PRU01360"/>
    </source>
</evidence>
<dbReference type="Pfam" id="PF00593">
    <property type="entry name" value="TonB_dep_Rec_b-barrel"/>
    <property type="match status" value="1"/>
</dbReference>
<evidence type="ECO:0000256" key="7">
    <source>
        <dbReference type="ARBA" id="ARBA00023136"/>
    </source>
</evidence>
<dbReference type="GO" id="GO:0015891">
    <property type="term" value="P:siderophore transport"/>
    <property type="evidence" value="ECO:0007669"/>
    <property type="project" value="InterPro"/>
</dbReference>
<evidence type="ECO:0000256" key="12">
    <source>
        <dbReference type="SAM" id="MobiDB-lite"/>
    </source>
</evidence>
<evidence type="ECO:0000313" key="16">
    <source>
        <dbReference type="Proteomes" id="UP000550787"/>
    </source>
</evidence>
<dbReference type="RefSeq" id="WP_183116029.1">
    <property type="nucleotide sequence ID" value="NZ_JABEQG010000023.1"/>
</dbReference>
<dbReference type="GO" id="GO:0009279">
    <property type="term" value="C:cell outer membrane"/>
    <property type="evidence" value="ECO:0007669"/>
    <property type="project" value="UniProtKB-SubCell"/>
</dbReference>
<dbReference type="InterPro" id="IPR012910">
    <property type="entry name" value="Plug_dom"/>
</dbReference>
<feature type="compositionally biased region" description="Basic and acidic residues" evidence="12">
    <location>
        <begin position="64"/>
        <end position="77"/>
    </location>
</feature>
<dbReference type="SUPFAM" id="SSF56935">
    <property type="entry name" value="Porins"/>
    <property type="match status" value="1"/>
</dbReference>
<accession>A0A7W4I6B3</accession>
<sequence>MTLFLRPSPDHRPHAAGFVLLTVATGILPLAPARAADQTRIPSQSQNQNQNQNQTHPQKTPHAGKQDTPTRSEATKDEKIVVTARRQNQMQVISGGQLGVLGTKKGLDVPFNVRSYTSSLILNQQSQTLGQVLENDPSVRTTYGYGNFSEMFVIRGFQIDGDDVSINGLYGITPRQLVSPQLYDQVQVLNGASAFLNGAAPGGSAIGGNINLMFKHATDTPITQVTGDYTSNALGGGSVDFGRRFGRDNAFGFRLNVAGQSGEDSIDHEHRHSAALGADFDWHDDRTRISLDMDYQNQGVDWGRPAIFLGTGVTAVPRPVAPAGNFGQPWAYNQLNYIFGMLNVEHDLSKHVTLYGAFGGMGGNEQGNYSNPTVTDTATGDGTAGSMYVPYVQTNESTRAGVRAHFDTGPVRHEINAGGSALWEETDTAYSMALTSISTNIYRTAYTAPLANTFNGGNVGNPQPINDTRLYSLFFSDTMSFFRDRVALTAGFRYQNMLIDGYDYVPSGRGPVNSRYDQDAITPVVGLVVHPTRRTALYFNRIEGLSPGQTASGNVVNVGQVFAPYKSTQYEVGAKYDTGRFSTSLAVYEISQPNAYTQAIGNTGTYRFTEDGLQRNRGVELNVNGQILPGLRFNGGGTVIDADLRRTAGGLQDGHSAIGVPNYTINGNLEYDLPFLKGATVVGRVVNTGKQWVNTANTLHLPVWTRFDLAARYTFAVDHKPLTLRFGVDNLANTRYWASAFNGYLLEGLPRTFKFSFTANL</sequence>
<name>A0A7W4I6B3_GLUDI</name>
<organism evidence="15 16">
    <name type="scientific">Gluconacetobacter diazotrophicus</name>
    <name type="common">Acetobacter diazotrophicus</name>
    <dbReference type="NCBI Taxonomy" id="33996"/>
    <lineage>
        <taxon>Bacteria</taxon>
        <taxon>Pseudomonadati</taxon>
        <taxon>Pseudomonadota</taxon>
        <taxon>Alphaproteobacteria</taxon>
        <taxon>Acetobacterales</taxon>
        <taxon>Acetobacteraceae</taxon>
        <taxon>Gluconacetobacter</taxon>
    </lineage>
</organism>
<dbReference type="NCBIfam" id="TIGR01783">
    <property type="entry name" value="TonB-siderophor"/>
    <property type="match status" value="1"/>
</dbReference>
<dbReference type="PANTHER" id="PTHR32552:SF82">
    <property type="entry name" value="FCUA PROTEIN"/>
    <property type="match status" value="1"/>
</dbReference>
<keyword evidence="5 10" id="KW-0812">Transmembrane</keyword>
<keyword evidence="7 10" id="KW-0472">Membrane</keyword>
<dbReference type="CDD" id="cd01347">
    <property type="entry name" value="ligand_gated_channel"/>
    <property type="match status" value="1"/>
</dbReference>
<dbReference type="InterPro" id="IPR000531">
    <property type="entry name" value="Beta-barrel_TonB"/>
</dbReference>
<dbReference type="PANTHER" id="PTHR32552">
    <property type="entry name" value="FERRICHROME IRON RECEPTOR-RELATED"/>
    <property type="match status" value="1"/>
</dbReference>
<evidence type="ECO:0000256" key="8">
    <source>
        <dbReference type="ARBA" id="ARBA00023170"/>
    </source>
</evidence>
<comment type="subcellular location">
    <subcellularLocation>
        <location evidence="1 10">Cell outer membrane</location>
        <topology evidence="1 10">Multi-pass membrane protein</topology>
    </subcellularLocation>
</comment>
<dbReference type="InterPro" id="IPR010105">
    <property type="entry name" value="TonB_sidphr_rcpt"/>
</dbReference>
<feature type="domain" description="TonB-dependent receptor-like beta-barrel" evidence="13">
    <location>
        <begin position="281"/>
        <end position="731"/>
    </location>
</feature>
<comment type="caution">
    <text evidence="15">The sequence shown here is derived from an EMBL/GenBank/DDBJ whole genome shotgun (WGS) entry which is preliminary data.</text>
</comment>
<dbReference type="EMBL" id="JABEQG010000023">
    <property type="protein sequence ID" value="MBB2157059.1"/>
    <property type="molecule type" value="Genomic_DNA"/>
</dbReference>
<dbReference type="GO" id="GO:0015344">
    <property type="term" value="F:siderophore uptake transmembrane transporter activity"/>
    <property type="evidence" value="ECO:0007669"/>
    <property type="project" value="TreeGrafter"/>
</dbReference>
<evidence type="ECO:0000256" key="3">
    <source>
        <dbReference type="ARBA" id="ARBA00022448"/>
    </source>
</evidence>
<evidence type="ECO:0000256" key="1">
    <source>
        <dbReference type="ARBA" id="ARBA00004571"/>
    </source>
</evidence>
<protein>
    <submittedName>
        <fullName evidence="15">TonB-dependent receptor</fullName>
    </submittedName>
</protein>
<dbReference type="PROSITE" id="PS52016">
    <property type="entry name" value="TONB_DEPENDENT_REC_3"/>
    <property type="match status" value="1"/>
</dbReference>
<evidence type="ECO:0000313" key="15">
    <source>
        <dbReference type="EMBL" id="MBB2157059.1"/>
    </source>
</evidence>
<keyword evidence="6 11" id="KW-0798">TonB box</keyword>
<evidence type="ECO:0000256" key="2">
    <source>
        <dbReference type="ARBA" id="ARBA00009810"/>
    </source>
</evidence>
<dbReference type="Pfam" id="PF07715">
    <property type="entry name" value="Plug"/>
    <property type="match status" value="1"/>
</dbReference>
<evidence type="ECO:0000259" key="14">
    <source>
        <dbReference type="Pfam" id="PF07715"/>
    </source>
</evidence>
<dbReference type="InterPro" id="IPR036942">
    <property type="entry name" value="Beta-barrel_TonB_sf"/>
</dbReference>
<dbReference type="GO" id="GO:0038023">
    <property type="term" value="F:signaling receptor activity"/>
    <property type="evidence" value="ECO:0007669"/>
    <property type="project" value="InterPro"/>
</dbReference>
<dbReference type="Gene3D" id="2.170.130.10">
    <property type="entry name" value="TonB-dependent receptor, plug domain"/>
    <property type="match status" value="1"/>
</dbReference>
<evidence type="ECO:0000259" key="13">
    <source>
        <dbReference type="Pfam" id="PF00593"/>
    </source>
</evidence>
<gene>
    <name evidence="15" type="ORF">HLH33_12185</name>
</gene>
<comment type="similarity">
    <text evidence="2 10 11">Belongs to the TonB-dependent receptor family.</text>
</comment>
<keyword evidence="9 10" id="KW-0998">Cell outer membrane</keyword>
<evidence type="ECO:0000256" key="11">
    <source>
        <dbReference type="RuleBase" id="RU003357"/>
    </source>
</evidence>